<dbReference type="Proteomes" id="UP001500064">
    <property type="component" value="Unassembled WGS sequence"/>
</dbReference>
<name>A0ABP4QQ53_9ACTN</name>
<accession>A0ABP4QQ53</accession>
<organism evidence="1 2">
    <name type="scientific">Nonomuraea maheshkhaliensis</name>
    <dbReference type="NCBI Taxonomy" id="419590"/>
    <lineage>
        <taxon>Bacteria</taxon>
        <taxon>Bacillati</taxon>
        <taxon>Actinomycetota</taxon>
        <taxon>Actinomycetes</taxon>
        <taxon>Streptosporangiales</taxon>
        <taxon>Streptosporangiaceae</taxon>
        <taxon>Nonomuraea</taxon>
    </lineage>
</organism>
<protein>
    <submittedName>
        <fullName evidence="1">Uncharacterized protein</fullName>
    </submittedName>
</protein>
<reference evidence="2" key="1">
    <citation type="journal article" date="2019" name="Int. J. Syst. Evol. Microbiol.">
        <title>The Global Catalogue of Microorganisms (GCM) 10K type strain sequencing project: providing services to taxonomists for standard genome sequencing and annotation.</title>
        <authorList>
            <consortium name="The Broad Institute Genomics Platform"/>
            <consortium name="The Broad Institute Genome Sequencing Center for Infectious Disease"/>
            <person name="Wu L."/>
            <person name="Ma J."/>
        </authorList>
    </citation>
    <scope>NUCLEOTIDE SEQUENCE [LARGE SCALE GENOMIC DNA]</scope>
    <source>
        <strain evidence="2">JCM 13929</strain>
    </source>
</reference>
<proteinExistence type="predicted"/>
<comment type="caution">
    <text evidence="1">The sequence shown here is derived from an EMBL/GenBank/DDBJ whole genome shotgun (WGS) entry which is preliminary data.</text>
</comment>
<gene>
    <name evidence="1" type="ORF">GCM10009733_007410</name>
</gene>
<dbReference type="EMBL" id="BAAAMU010000003">
    <property type="protein sequence ID" value="GAA1613795.1"/>
    <property type="molecule type" value="Genomic_DNA"/>
</dbReference>
<evidence type="ECO:0000313" key="2">
    <source>
        <dbReference type="Proteomes" id="UP001500064"/>
    </source>
</evidence>
<evidence type="ECO:0000313" key="1">
    <source>
        <dbReference type="EMBL" id="GAA1613795.1"/>
    </source>
</evidence>
<keyword evidence="2" id="KW-1185">Reference proteome</keyword>
<sequence length="77" mass="7652">MPGAANEVLGSADHLELGQGPLLSVGVVKPLIDLWSAGPALGCLHARDRPGYPLSFAPASTGTATALSTEMLAAPSG</sequence>